<dbReference type="OrthoDB" id="419711at2759"/>
<dbReference type="Pfam" id="PF21534">
    <property type="entry name" value="Rost"/>
    <property type="match status" value="1"/>
</dbReference>
<keyword evidence="1" id="KW-0812">Transmembrane</keyword>
<feature type="transmembrane region" description="Helical" evidence="1">
    <location>
        <begin position="177"/>
        <end position="200"/>
    </location>
</feature>
<protein>
    <submittedName>
        <fullName evidence="4">Aa_trans domain-containing protein</fullName>
    </submittedName>
</protein>
<organism evidence="4">
    <name type="scientific">Rodentolepis nana</name>
    <name type="common">Dwarf tapeworm</name>
    <name type="synonym">Hymenolepis nana</name>
    <dbReference type="NCBI Taxonomy" id="102285"/>
    <lineage>
        <taxon>Eukaryota</taxon>
        <taxon>Metazoa</taxon>
        <taxon>Spiralia</taxon>
        <taxon>Lophotrochozoa</taxon>
        <taxon>Platyhelminthes</taxon>
        <taxon>Cestoda</taxon>
        <taxon>Eucestoda</taxon>
        <taxon>Cyclophyllidea</taxon>
        <taxon>Hymenolepididae</taxon>
        <taxon>Rodentolepis</taxon>
    </lineage>
</organism>
<proteinExistence type="predicted"/>
<reference evidence="4" key="1">
    <citation type="submission" date="2017-02" db="UniProtKB">
        <authorList>
            <consortium name="WormBaseParasite"/>
        </authorList>
    </citation>
    <scope>IDENTIFICATION</scope>
</reference>
<reference evidence="2 3" key="2">
    <citation type="submission" date="2018-11" db="EMBL/GenBank/DDBJ databases">
        <authorList>
            <consortium name="Pathogen Informatics"/>
        </authorList>
    </citation>
    <scope>NUCLEOTIDE SEQUENCE [LARGE SCALE GENOMIC DNA]</scope>
</reference>
<dbReference type="STRING" id="102285.A0A0R3T8V8"/>
<evidence type="ECO:0000313" key="2">
    <source>
        <dbReference type="EMBL" id="VDN99354.1"/>
    </source>
</evidence>
<keyword evidence="3" id="KW-1185">Reference proteome</keyword>
<dbReference type="PANTHER" id="PTHR12242">
    <property type="entry name" value="OS02G0130600 PROTEIN-RELATED"/>
    <property type="match status" value="1"/>
</dbReference>
<dbReference type="AlphaFoldDB" id="A0A0R3T8V8"/>
<evidence type="ECO:0000313" key="3">
    <source>
        <dbReference type="Proteomes" id="UP000278807"/>
    </source>
</evidence>
<feature type="transmembrane region" description="Helical" evidence="1">
    <location>
        <begin position="139"/>
        <end position="157"/>
    </location>
</feature>
<evidence type="ECO:0000313" key="4">
    <source>
        <dbReference type="WBParaSite" id="HNAJ_0000349701-mRNA-1"/>
    </source>
</evidence>
<sequence>MEDETALRRTCCQTLGKALKGEFKRQNLGFSGANYELFPFSHVAHSVTEFIIKNDLNLLFMIKISDAKVSRCPGEILWFFYGISTNTVMVTSLVYWSAFWNPDFSNFYKSDAKFKHSIPALTVVLDICLNGLPIRLLHAIYPMIFGILYSTFSYFYFDAVNDEPIYPILDWSKPLKSILACSMIVTFSLIMQVGLPIQIIEQEADF</sequence>
<accession>A0A0R3T8V8</accession>
<dbReference type="Proteomes" id="UP000278807">
    <property type="component" value="Unassembled WGS sequence"/>
</dbReference>
<dbReference type="EMBL" id="UZAE01002065">
    <property type="protein sequence ID" value="VDN99354.1"/>
    <property type="molecule type" value="Genomic_DNA"/>
</dbReference>
<dbReference type="PANTHER" id="PTHR12242:SF1">
    <property type="entry name" value="MYND-TYPE DOMAIN-CONTAINING PROTEIN"/>
    <property type="match status" value="1"/>
</dbReference>
<dbReference type="InterPro" id="IPR049352">
    <property type="entry name" value="Rost"/>
</dbReference>
<keyword evidence="1" id="KW-0472">Membrane</keyword>
<name>A0A0R3T8V8_RODNA</name>
<feature type="transmembrane region" description="Helical" evidence="1">
    <location>
        <begin position="76"/>
        <end position="96"/>
    </location>
</feature>
<dbReference type="WBParaSite" id="HNAJ_0000349701-mRNA-1">
    <property type="protein sequence ID" value="HNAJ_0000349701-mRNA-1"/>
    <property type="gene ID" value="HNAJ_0000349701"/>
</dbReference>
<evidence type="ECO:0000256" key="1">
    <source>
        <dbReference type="SAM" id="Phobius"/>
    </source>
</evidence>
<gene>
    <name evidence="2" type="ORF">HNAJ_LOCUS3495</name>
</gene>
<keyword evidence="1" id="KW-1133">Transmembrane helix</keyword>
<dbReference type="GO" id="GO:0016020">
    <property type="term" value="C:membrane"/>
    <property type="evidence" value="ECO:0007669"/>
    <property type="project" value="TreeGrafter"/>
</dbReference>